<dbReference type="OrthoDB" id="1933125at2759"/>
<dbReference type="AlphaFoldDB" id="A0A067KGZ4"/>
<feature type="coiled-coil region" evidence="3">
    <location>
        <begin position="6"/>
        <end position="33"/>
    </location>
</feature>
<dbReference type="Gene3D" id="1.20.1270.60">
    <property type="entry name" value="Arfaptin homology (AH) domain/BAR domain"/>
    <property type="match status" value="1"/>
</dbReference>
<dbReference type="Proteomes" id="UP000027138">
    <property type="component" value="Unassembled WGS sequence"/>
</dbReference>
<evidence type="ECO:0000256" key="1">
    <source>
        <dbReference type="ARBA" id="ARBA00005485"/>
    </source>
</evidence>
<dbReference type="Pfam" id="PF05701">
    <property type="entry name" value="WEMBL"/>
    <property type="match status" value="2"/>
</dbReference>
<evidence type="ECO:0000313" key="5">
    <source>
        <dbReference type="Proteomes" id="UP000027138"/>
    </source>
</evidence>
<accession>A0A067KGZ4</accession>
<dbReference type="PANTHER" id="PTHR32054">
    <property type="entry name" value="HEAVY CHAIN, PUTATIVE, EXPRESSED-RELATED-RELATED"/>
    <property type="match status" value="1"/>
</dbReference>
<protein>
    <recommendedName>
        <fullName evidence="6">WEB family protein</fullName>
    </recommendedName>
</protein>
<organism evidence="4 5">
    <name type="scientific">Jatropha curcas</name>
    <name type="common">Barbados nut</name>
    <dbReference type="NCBI Taxonomy" id="180498"/>
    <lineage>
        <taxon>Eukaryota</taxon>
        <taxon>Viridiplantae</taxon>
        <taxon>Streptophyta</taxon>
        <taxon>Embryophyta</taxon>
        <taxon>Tracheophyta</taxon>
        <taxon>Spermatophyta</taxon>
        <taxon>Magnoliopsida</taxon>
        <taxon>eudicotyledons</taxon>
        <taxon>Gunneridae</taxon>
        <taxon>Pentapetalae</taxon>
        <taxon>rosids</taxon>
        <taxon>fabids</taxon>
        <taxon>Malpighiales</taxon>
        <taxon>Euphorbiaceae</taxon>
        <taxon>Crotonoideae</taxon>
        <taxon>Jatropheae</taxon>
        <taxon>Jatropha</taxon>
    </lineage>
</organism>
<evidence type="ECO:0000256" key="2">
    <source>
        <dbReference type="ARBA" id="ARBA00023054"/>
    </source>
</evidence>
<dbReference type="GO" id="GO:0009904">
    <property type="term" value="P:chloroplast accumulation movement"/>
    <property type="evidence" value="ECO:0007669"/>
    <property type="project" value="TreeGrafter"/>
</dbReference>
<gene>
    <name evidence="4" type="ORF">JCGZ_08949</name>
</gene>
<proteinExistence type="inferred from homology"/>
<evidence type="ECO:0008006" key="6">
    <source>
        <dbReference type="Google" id="ProtNLM"/>
    </source>
</evidence>
<dbReference type="GO" id="GO:0009903">
    <property type="term" value="P:chloroplast avoidance movement"/>
    <property type="evidence" value="ECO:0007669"/>
    <property type="project" value="TreeGrafter"/>
</dbReference>
<name>A0A067KGZ4_JATCU</name>
<reference evidence="4 5" key="1">
    <citation type="journal article" date="2014" name="PLoS ONE">
        <title>Global Analysis of Gene Expression Profiles in Physic Nut (Jatropha curcas L.) Seedlings Exposed to Salt Stress.</title>
        <authorList>
            <person name="Zhang L."/>
            <person name="Zhang C."/>
            <person name="Wu P."/>
            <person name="Chen Y."/>
            <person name="Li M."/>
            <person name="Jiang H."/>
            <person name="Wu G."/>
        </authorList>
    </citation>
    <scope>NUCLEOTIDE SEQUENCE [LARGE SCALE GENOMIC DNA]</scope>
    <source>
        <strain evidence="5">cv. GZQX0401</strain>
        <tissue evidence="4">Young leaves</tissue>
    </source>
</reference>
<dbReference type="EMBL" id="KK914482">
    <property type="protein sequence ID" value="KDP35511.1"/>
    <property type="molecule type" value="Genomic_DNA"/>
</dbReference>
<evidence type="ECO:0000256" key="3">
    <source>
        <dbReference type="SAM" id="Coils"/>
    </source>
</evidence>
<keyword evidence="5" id="KW-1185">Reference proteome</keyword>
<feature type="coiled-coil region" evidence="3">
    <location>
        <begin position="67"/>
        <end position="411"/>
    </location>
</feature>
<keyword evidence="2 3" id="KW-0175">Coiled coil</keyword>
<sequence length="436" mass="49902">MAETAKAKAVRELEKAKITLNDLTTRLKIANESKLSALEAIETVKKQTKKLEVTKSQRYLGNAGQELEEARDHYMKIATQLAIAKQELTKFRQDFDSVAETKSASLQQAAEAKRSMNINIERINELSKQLKDMQESAQQLRAASLQGQGQAAKMVAEKEAHIQACKTSKQEVEKKIVLLRKECNETENLKAKLAERTEEIQILQDEMRKVHALEMDKVKLVTAELNEATKRLQEVAMEENLLRNSVTSIKMELEDVKRERTEFEEKVLDKLSSEAENARKDVEMIRSDIIKLREEREKAILKVEESKEKLDILLEELEEAKIAEKTVHEEMKNLSNEKDKASDNNNMINISLEELESLKRKMAECESIAEAKEAEVRTKIEIINETRIIVEKRLEENSKSIEELKEATEIALRSAEMAESAQSVVEGELRRWRQGA</sequence>
<dbReference type="GO" id="GO:0005829">
    <property type="term" value="C:cytosol"/>
    <property type="evidence" value="ECO:0007669"/>
    <property type="project" value="TreeGrafter"/>
</dbReference>
<evidence type="ECO:0000313" key="4">
    <source>
        <dbReference type="EMBL" id="KDP35511.1"/>
    </source>
</evidence>
<dbReference type="InterPro" id="IPR027267">
    <property type="entry name" value="AH/BAR_dom_sf"/>
</dbReference>
<comment type="similarity">
    <text evidence="1">Belongs to the WEB family.</text>
</comment>
<dbReference type="InterPro" id="IPR008545">
    <property type="entry name" value="Web"/>
</dbReference>
<dbReference type="PANTHER" id="PTHR32054:SF42">
    <property type="entry name" value="WEB FAMILY PROTEIN"/>
    <property type="match status" value="1"/>
</dbReference>